<feature type="binding site" evidence="16">
    <location>
        <position position="208"/>
    </location>
    <ligand>
        <name>S-adenosyl-L-methionine</name>
        <dbReference type="ChEBI" id="CHEBI:59789"/>
        <label>2</label>
    </ligand>
</feature>
<dbReference type="Gene3D" id="3.80.30.20">
    <property type="entry name" value="tm_1862 like domain"/>
    <property type="match status" value="1"/>
</dbReference>
<evidence type="ECO:0000256" key="15">
    <source>
        <dbReference type="PIRNR" id="PIRNR000167"/>
    </source>
</evidence>
<keyword evidence="20" id="KW-1185">Reference proteome</keyword>
<feature type="binding site" evidence="16">
    <location>
        <begin position="66"/>
        <end position="68"/>
    </location>
    <ligand>
        <name>S-adenosyl-L-methionine</name>
        <dbReference type="ChEBI" id="CHEBI:59789"/>
        <label>2</label>
    </ligand>
</feature>
<evidence type="ECO:0000256" key="7">
    <source>
        <dbReference type="ARBA" id="ARBA00022691"/>
    </source>
</evidence>
<keyword evidence="6 15" id="KW-0963">Cytoplasm</keyword>
<feature type="binding site" evidence="16">
    <location>
        <position position="242"/>
    </location>
    <ligand>
        <name>S-adenosyl-L-methionine</name>
        <dbReference type="ChEBI" id="CHEBI:59789"/>
        <label>2</label>
    </ligand>
</feature>
<comment type="subcellular location">
    <subcellularLocation>
        <location evidence="1 15">Cytoplasm</location>
    </subcellularLocation>
</comment>
<protein>
    <recommendedName>
        <fullName evidence="15">Coproporphyrinogen-III oxidase</fullName>
        <ecNumber evidence="15">1.3.98.3</ecNumber>
    </recommendedName>
</protein>
<feature type="binding site" evidence="16">
    <location>
        <position position="144"/>
    </location>
    <ligand>
        <name>S-adenosyl-L-methionine</name>
        <dbReference type="ChEBI" id="CHEBI:59789"/>
        <label>1</label>
    </ligand>
</feature>
<dbReference type="PANTHER" id="PTHR13932:SF6">
    <property type="entry name" value="OXYGEN-INDEPENDENT COPROPORPHYRINOGEN III OXIDASE"/>
    <property type="match status" value="1"/>
</dbReference>
<reference evidence="19" key="1">
    <citation type="submission" date="2022-09" db="EMBL/GenBank/DDBJ databases">
        <title>Rhodovastum sp. nov. RN2-1 isolated from soil in Seongnam, South Korea.</title>
        <authorList>
            <person name="Le N.T."/>
        </authorList>
    </citation>
    <scope>NUCLEOTIDE SEQUENCE</scope>
    <source>
        <strain evidence="19">RN2-1</strain>
    </source>
</reference>
<dbReference type="InterPro" id="IPR023404">
    <property type="entry name" value="rSAM_horseshoe"/>
</dbReference>
<evidence type="ECO:0000256" key="12">
    <source>
        <dbReference type="ARBA" id="ARBA00023244"/>
    </source>
</evidence>
<feature type="binding site" evidence="16">
    <location>
        <position position="54"/>
    </location>
    <ligand>
        <name>S-adenosyl-L-methionine</name>
        <dbReference type="ChEBI" id="CHEBI:59789"/>
        <label>1</label>
    </ligand>
</feature>
<reference evidence="19" key="2">
    <citation type="submission" date="2022-10" db="EMBL/GenBank/DDBJ databases">
        <authorList>
            <person name="Trinh H.N."/>
        </authorList>
    </citation>
    <scope>NUCLEOTIDE SEQUENCE</scope>
    <source>
        <strain evidence="19">RN2-1</strain>
    </source>
</reference>
<dbReference type="InterPro" id="IPR010723">
    <property type="entry name" value="HemN_C"/>
</dbReference>
<dbReference type="Proteomes" id="UP001165679">
    <property type="component" value="Unassembled WGS sequence"/>
</dbReference>
<dbReference type="Pfam" id="PF04055">
    <property type="entry name" value="Radical_SAM"/>
    <property type="match status" value="1"/>
</dbReference>
<feature type="binding site" evidence="16">
    <location>
        <position position="171"/>
    </location>
    <ligand>
        <name>S-adenosyl-L-methionine</name>
        <dbReference type="ChEBI" id="CHEBI:59789"/>
        <label>2</label>
    </ligand>
</feature>
<evidence type="ECO:0000256" key="3">
    <source>
        <dbReference type="ARBA" id="ARBA00005493"/>
    </source>
</evidence>
<dbReference type="GO" id="GO:0006782">
    <property type="term" value="P:protoporphyrinogen IX biosynthetic process"/>
    <property type="evidence" value="ECO:0007669"/>
    <property type="project" value="TreeGrafter"/>
</dbReference>
<keyword evidence="5 15" id="KW-0004">4Fe-4S</keyword>
<feature type="binding site" evidence="16">
    <location>
        <position position="183"/>
    </location>
    <ligand>
        <name>S-adenosyl-L-methionine</name>
        <dbReference type="ChEBI" id="CHEBI:59789"/>
        <label>2</label>
    </ligand>
</feature>
<dbReference type="SMART" id="SM00729">
    <property type="entry name" value="Elp3"/>
    <property type="match status" value="1"/>
</dbReference>
<dbReference type="InterPro" id="IPR034505">
    <property type="entry name" value="Coproporphyrinogen-III_oxidase"/>
</dbReference>
<dbReference type="InterPro" id="IPR058240">
    <property type="entry name" value="rSAM_sf"/>
</dbReference>
<evidence type="ECO:0000256" key="16">
    <source>
        <dbReference type="PIRSR" id="PIRSR000167-1"/>
    </source>
</evidence>
<dbReference type="InterPro" id="IPR007197">
    <property type="entry name" value="rSAM"/>
</dbReference>
<comment type="function">
    <text evidence="13">Involved in the heme biosynthesis. Catalyzes the anaerobic oxidative decarboxylation of propionate groups of rings A and B of coproporphyrinogen III to yield the vinyl groups in protoporphyrinogen IX.</text>
</comment>
<comment type="similarity">
    <text evidence="3 15">Belongs to the anaerobic coproporphyrinogen-III oxidase family.</text>
</comment>
<dbReference type="GO" id="GO:0051989">
    <property type="term" value="F:coproporphyrinogen dehydrogenase activity"/>
    <property type="evidence" value="ECO:0007669"/>
    <property type="project" value="UniProtKB-EC"/>
</dbReference>
<comment type="cofactor">
    <cofactor evidence="15 17">
        <name>[4Fe-4S] cluster</name>
        <dbReference type="ChEBI" id="CHEBI:49883"/>
    </cofactor>
    <text evidence="15 17">Binds 1 [4Fe-4S] cluster. The cluster is coordinated with 3 cysteines and an exchangeable S-adenosyl-L-methionine.</text>
</comment>
<comment type="subunit">
    <text evidence="4">Monomer.</text>
</comment>
<dbReference type="AlphaFoldDB" id="A0AA42CHA5"/>
<comment type="caution">
    <text evidence="19">The sequence shown here is derived from an EMBL/GenBank/DDBJ whole genome shotgun (WGS) entry which is preliminary data.</text>
</comment>
<evidence type="ECO:0000256" key="17">
    <source>
        <dbReference type="PIRSR" id="PIRSR000167-2"/>
    </source>
</evidence>
<dbReference type="GO" id="GO:0046872">
    <property type="term" value="F:metal ion binding"/>
    <property type="evidence" value="ECO:0007669"/>
    <property type="project" value="UniProtKB-KW"/>
</dbReference>
<feature type="binding site" evidence="17">
    <location>
        <position position="67"/>
    </location>
    <ligand>
        <name>[4Fe-4S] cluster</name>
        <dbReference type="ChEBI" id="CHEBI:49883"/>
        <note>4Fe-4S-S-AdoMet</note>
    </ligand>
</feature>
<evidence type="ECO:0000256" key="11">
    <source>
        <dbReference type="ARBA" id="ARBA00023014"/>
    </source>
</evidence>
<dbReference type="PROSITE" id="PS51918">
    <property type="entry name" value="RADICAL_SAM"/>
    <property type="match status" value="1"/>
</dbReference>
<dbReference type="GO" id="GO:0005737">
    <property type="term" value="C:cytoplasm"/>
    <property type="evidence" value="ECO:0007669"/>
    <property type="project" value="UniProtKB-SubCell"/>
</dbReference>
<keyword evidence="10 15" id="KW-0408">Iron</keyword>
<feature type="binding site" evidence="16">
    <location>
        <begin position="112"/>
        <end position="113"/>
    </location>
    <ligand>
        <name>S-adenosyl-L-methionine</name>
        <dbReference type="ChEBI" id="CHEBI:59789"/>
        <label>2</label>
    </ligand>
</feature>
<keyword evidence="11 15" id="KW-0411">Iron-sulfur</keyword>
<feature type="binding site" evidence="16">
    <location>
        <position position="111"/>
    </location>
    <ligand>
        <name>S-adenosyl-L-methionine</name>
        <dbReference type="ChEBI" id="CHEBI:59789"/>
        <label>1</label>
    </ligand>
</feature>
<keyword evidence="12 15" id="KW-0627">Porphyrin biosynthesis</keyword>
<evidence type="ECO:0000256" key="10">
    <source>
        <dbReference type="ARBA" id="ARBA00023004"/>
    </source>
</evidence>
<feature type="binding site" evidence="17">
    <location>
        <position position="60"/>
    </location>
    <ligand>
        <name>[4Fe-4S] cluster</name>
        <dbReference type="ChEBI" id="CHEBI:49883"/>
        <note>4Fe-4S-S-AdoMet</note>
    </ligand>
</feature>
<evidence type="ECO:0000256" key="9">
    <source>
        <dbReference type="ARBA" id="ARBA00023002"/>
    </source>
</evidence>
<feature type="binding site" evidence="16">
    <location>
        <position position="328"/>
    </location>
    <ligand>
        <name>S-adenosyl-L-methionine</name>
        <dbReference type="ChEBI" id="CHEBI:59789"/>
        <label>1</label>
    </ligand>
</feature>
<proteinExistence type="inferred from homology"/>
<sequence length="453" mass="48874">MLAAMDIAELIAKYDAPVPRYTSYPTAPHFSGDVGVATYGAWLRTLPDAAVSLYLHVPFCAQLCWFCGCHTTATRSIAALDAYADLLLQEIDLVAAAIGRRIAVSHVHWGGGTPTALPPARLIEIMQRLRARFAVRPDAEIAVEIDPRTADAAALDALEAMGCTRASLGVQDFNEKVQAAVNRRQSFETTRACARGLRARGIAALNLDLIYGLPFQTEASVIATAMQAMDIDPDRIAVFGYAHVPWMKRHQTLLPAEHLPDAAQRWRQRQAIEQVITARGWHAIGLDHYARPGDGLATAAAGKTMRRNFQGYTTDAAPALLGLGASSIGALPQGYVQNAAAVPDYRALVRAGTLPTRRGIALTDEDRLRRDVIEQIMCHGRVDLDATAARHGADPAPLHRAAPALEGLAQDGLVAWDGRVVSVPEAARPFLRTVAATFDLYLRPQAARHASAV</sequence>
<dbReference type="SFLD" id="SFLDG01065">
    <property type="entry name" value="anaerobic_coproporphyrinogen-I"/>
    <property type="match status" value="1"/>
</dbReference>
<feature type="domain" description="Radical SAM core" evidence="18">
    <location>
        <begin position="45"/>
        <end position="279"/>
    </location>
</feature>
<dbReference type="GO" id="GO:0004109">
    <property type="term" value="F:coproporphyrinogen oxidase activity"/>
    <property type="evidence" value="ECO:0007669"/>
    <property type="project" value="InterPro"/>
</dbReference>
<dbReference type="CDD" id="cd01335">
    <property type="entry name" value="Radical_SAM"/>
    <property type="match status" value="1"/>
</dbReference>
<keyword evidence="8 15" id="KW-0479">Metal-binding</keyword>
<dbReference type="Gene3D" id="1.10.10.920">
    <property type="match status" value="1"/>
</dbReference>
<gene>
    <name evidence="19" type="primary">hemN</name>
    <name evidence="19" type="ORF">OL599_20975</name>
</gene>
<evidence type="ECO:0000256" key="2">
    <source>
        <dbReference type="ARBA" id="ARBA00004785"/>
    </source>
</evidence>
<dbReference type="SFLD" id="SFLDG01082">
    <property type="entry name" value="B12-binding_domain_containing"/>
    <property type="match status" value="1"/>
</dbReference>
<keyword evidence="9 15" id="KW-0560">Oxidoreductase</keyword>
<dbReference type="InterPro" id="IPR004558">
    <property type="entry name" value="Coprogen_oxidase_HemN"/>
</dbReference>
<keyword evidence="7 15" id="KW-0949">S-adenosyl-L-methionine</keyword>
<comment type="pathway">
    <text evidence="2 15">Porphyrin-containing compound metabolism; protoporphyrin-IX biosynthesis; protoporphyrinogen-IX from coproporphyrinogen-III (AdoMet route): step 1/1.</text>
</comment>
<dbReference type="GO" id="GO:0051539">
    <property type="term" value="F:4 iron, 4 sulfur cluster binding"/>
    <property type="evidence" value="ECO:0007669"/>
    <property type="project" value="UniProtKB-KW"/>
</dbReference>
<comment type="catalytic activity">
    <reaction evidence="14 15">
        <text>coproporphyrinogen III + 2 S-adenosyl-L-methionine = protoporphyrinogen IX + 2 5'-deoxyadenosine + 2 L-methionine + 2 CO2</text>
        <dbReference type="Rhea" id="RHEA:15425"/>
        <dbReference type="ChEBI" id="CHEBI:16526"/>
        <dbReference type="ChEBI" id="CHEBI:17319"/>
        <dbReference type="ChEBI" id="CHEBI:57307"/>
        <dbReference type="ChEBI" id="CHEBI:57309"/>
        <dbReference type="ChEBI" id="CHEBI:57844"/>
        <dbReference type="ChEBI" id="CHEBI:59789"/>
        <dbReference type="EC" id="1.3.98.3"/>
    </reaction>
</comment>
<evidence type="ECO:0000313" key="20">
    <source>
        <dbReference type="Proteomes" id="UP001165679"/>
    </source>
</evidence>
<evidence type="ECO:0000256" key="1">
    <source>
        <dbReference type="ARBA" id="ARBA00004496"/>
    </source>
</evidence>
<evidence type="ECO:0000256" key="5">
    <source>
        <dbReference type="ARBA" id="ARBA00022485"/>
    </source>
</evidence>
<evidence type="ECO:0000256" key="6">
    <source>
        <dbReference type="ARBA" id="ARBA00022490"/>
    </source>
</evidence>
<evidence type="ECO:0000256" key="13">
    <source>
        <dbReference type="ARBA" id="ARBA00024295"/>
    </source>
</evidence>
<dbReference type="SUPFAM" id="SSF102114">
    <property type="entry name" value="Radical SAM enzymes"/>
    <property type="match status" value="1"/>
</dbReference>
<dbReference type="SFLD" id="SFLDS00029">
    <property type="entry name" value="Radical_SAM"/>
    <property type="match status" value="1"/>
</dbReference>
<evidence type="ECO:0000256" key="14">
    <source>
        <dbReference type="ARBA" id="ARBA00048321"/>
    </source>
</evidence>
<evidence type="ECO:0000259" key="18">
    <source>
        <dbReference type="PROSITE" id="PS51918"/>
    </source>
</evidence>
<dbReference type="InterPro" id="IPR006638">
    <property type="entry name" value="Elp3/MiaA/NifB-like_rSAM"/>
</dbReference>
<dbReference type="PIRSF" id="PIRSF000167">
    <property type="entry name" value="HemN"/>
    <property type="match status" value="1"/>
</dbReference>
<evidence type="ECO:0000256" key="4">
    <source>
        <dbReference type="ARBA" id="ARBA00011245"/>
    </source>
</evidence>
<dbReference type="NCBIfam" id="TIGR00538">
    <property type="entry name" value="hemN"/>
    <property type="match status" value="1"/>
</dbReference>
<name>A0AA42CHA5_9PROT</name>
<dbReference type="PANTHER" id="PTHR13932">
    <property type="entry name" value="COPROPORPHYRINIGEN III OXIDASE"/>
    <property type="match status" value="1"/>
</dbReference>
<dbReference type="EC" id="1.3.98.3" evidence="15"/>
<evidence type="ECO:0000256" key="8">
    <source>
        <dbReference type="ARBA" id="ARBA00022723"/>
    </source>
</evidence>
<evidence type="ECO:0000313" key="19">
    <source>
        <dbReference type="EMBL" id="MCW3477046.1"/>
    </source>
</evidence>
<dbReference type="Pfam" id="PF06969">
    <property type="entry name" value="HemN_C"/>
    <property type="match status" value="1"/>
</dbReference>
<organism evidence="19 20">
    <name type="scientific">Limobrevibacterium gyesilva</name>
    <dbReference type="NCBI Taxonomy" id="2991712"/>
    <lineage>
        <taxon>Bacteria</taxon>
        <taxon>Pseudomonadati</taxon>
        <taxon>Pseudomonadota</taxon>
        <taxon>Alphaproteobacteria</taxon>
        <taxon>Acetobacterales</taxon>
        <taxon>Acetobacteraceae</taxon>
        <taxon>Limobrevibacterium</taxon>
    </lineage>
</organism>
<dbReference type="EMBL" id="JAPDNT010000028">
    <property type="protein sequence ID" value="MCW3477046.1"/>
    <property type="molecule type" value="Genomic_DNA"/>
</dbReference>
<accession>A0AA42CHA5</accession>
<feature type="binding site" evidence="17">
    <location>
        <position position="64"/>
    </location>
    <ligand>
        <name>[4Fe-4S] cluster</name>
        <dbReference type="ChEBI" id="CHEBI:49883"/>
        <note>4Fe-4S-S-AdoMet</note>
    </ligand>
</feature>